<keyword evidence="1" id="KW-0812">Transmembrane</keyword>
<keyword evidence="3" id="KW-1185">Reference proteome</keyword>
<dbReference type="OrthoDB" id="10422at2157"/>
<feature type="transmembrane region" description="Helical" evidence="1">
    <location>
        <begin position="143"/>
        <end position="163"/>
    </location>
</feature>
<dbReference type="AlphaFoldDB" id="A0A2H1EIN7"/>
<keyword evidence="1" id="KW-1133">Transmembrane helix</keyword>
<reference evidence="3" key="1">
    <citation type="submission" date="2016-12" db="EMBL/GenBank/DDBJ databases">
        <authorList>
            <person name="Herbold C."/>
        </authorList>
    </citation>
    <scope>NUCLEOTIDE SEQUENCE [LARGE SCALE GENOMIC DNA]</scope>
</reference>
<feature type="transmembrane region" description="Helical" evidence="1">
    <location>
        <begin position="170"/>
        <end position="187"/>
    </location>
</feature>
<dbReference type="InterPro" id="IPR012666">
    <property type="entry name" value="CbtA_put"/>
</dbReference>
<evidence type="ECO:0000313" key="2">
    <source>
        <dbReference type="EMBL" id="SHO47669.1"/>
    </source>
</evidence>
<name>A0A2H1EIN7_9ARCH</name>
<sequence length="241" mass="26779">MRTFSFLAIVIISGLLAGLVHGMLNIVLVEPYLDSAIGIENQRLFAEGQEKDTPQFWQKFSDYRTWQKQGSIISGSILGIATGALFGLVFAYTRQSLPTRNNVTKALILGAIMWAVVFFIPFLKYPANPPTVGDPATITLRASTYVIFMLASGLGALGFSLVARRLKGKRILAIIGYAVFITAMFFIMPQNPDKISISMELVNGFRIVSASTMTIYWIANAVILGWLWNRFKPDTLQQTRE</sequence>
<dbReference type="EMBL" id="FRFC01000005">
    <property type="protein sequence ID" value="SHO47669.1"/>
    <property type="molecule type" value="Genomic_DNA"/>
</dbReference>
<gene>
    <name evidence="2" type="ORF">NSIN_40173</name>
</gene>
<keyword evidence="1" id="KW-0472">Membrane</keyword>
<evidence type="ECO:0000313" key="3">
    <source>
        <dbReference type="Proteomes" id="UP000232412"/>
    </source>
</evidence>
<organism evidence="2 3">
    <name type="scientific">Nitrosotalea sinensis</name>
    <dbReference type="NCBI Taxonomy" id="1499975"/>
    <lineage>
        <taxon>Archaea</taxon>
        <taxon>Nitrososphaerota</taxon>
        <taxon>Nitrososphaeria</taxon>
        <taxon>Nitrosotaleales</taxon>
        <taxon>Nitrosotaleaceae</taxon>
        <taxon>Nitrosotalea</taxon>
    </lineage>
</organism>
<dbReference type="RefSeq" id="WP_101010769.1">
    <property type="nucleotide sequence ID" value="NZ_FRFC01000005.1"/>
</dbReference>
<proteinExistence type="predicted"/>
<feature type="transmembrane region" description="Helical" evidence="1">
    <location>
        <begin position="103"/>
        <end position="123"/>
    </location>
</feature>
<feature type="transmembrane region" description="Helical" evidence="1">
    <location>
        <begin position="207"/>
        <end position="228"/>
    </location>
</feature>
<protein>
    <submittedName>
        <fullName evidence="2">Putative membrane protein</fullName>
    </submittedName>
</protein>
<dbReference type="Pfam" id="PF09490">
    <property type="entry name" value="CbtA"/>
    <property type="match status" value="1"/>
</dbReference>
<evidence type="ECO:0000256" key="1">
    <source>
        <dbReference type="SAM" id="Phobius"/>
    </source>
</evidence>
<accession>A0A2H1EIN7</accession>
<dbReference type="Proteomes" id="UP000232412">
    <property type="component" value="Unassembled WGS sequence"/>
</dbReference>
<feature type="transmembrane region" description="Helical" evidence="1">
    <location>
        <begin position="72"/>
        <end position="91"/>
    </location>
</feature>